<dbReference type="GeneID" id="7203547"/>
<dbReference type="SMART" id="SM00870">
    <property type="entry name" value="Asparaginase"/>
    <property type="match status" value="1"/>
</dbReference>
<dbReference type="STRING" id="556484.B7G6G9"/>
<dbReference type="PaxDb" id="2850-Phatr4073"/>
<dbReference type="PRINTS" id="PR00139">
    <property type="entry name" value="ASNGLNASE"/>
</dbReference>
<evidence type="ECO:0000259" key="7">
    <source>
        <dbReference type="Pfam" id="PF17763"/>
    </source>
</evidence>
<dbReference type="GO" id="GO:0009066">
    <property type="term" value="P:aspartate family amino acid metabolic process"/>
    <property type="evidence" value="ECO:0007669"/>
    <property type="project" value="UniProtKB-ARBA"/>
</dbReference>
<dbReference type="InterPro" id="IPR040919">
    <property type="entry name" value="Asparaginase_C"/>
</dbReference>
<dbReference type="InterPro" id="IPR027474">
    <property type="entry name" value="L-asparaginase_N"/>
</dbReference>
<evidence type="ECO:0000256" key="5">
    <source>
        <dbReference type="PROSITE-ProRule" id="PRU10100"/>
    </source>
</evidence>
<dbReference type="InterPro" id="IPR006034">
    <property type="entry name" value="Asparaginase/glutaminase-like"/>
</dbReference>
<keyword evidence="2" id="KW-0378">Hydrolase</keyword>
<dbReference type="eggNOG" id="KOG0503">
    <property type="taxonomic scope" value="Eukaryota"/>
</dbReference>
<dbReference type="Pfam" id="PF17763">
    <property type="entry name" value="Asparaginase_C"/>
    <property type="match status" value="1"/>
</dbReference>
<dbReference type="HOGENOM" id="CLU_019134_2_3_1"/>
<dbReference type="InterPro" id="IPR027473">
    <property type="entry name" value="L-asparaginase_C"/>
</dbReference>
<evidence type="ECO:0000259" key="6">
    <source>
        <dbReference type="Pfam" id="PF00710"/>
    </source>
</evidence>
<feature type="domain" description="Asparaginase/glutaminase C-terminal" evidence="7">
    <location>
        <begin position="205"/>
        <end position="317"/>
    </location>
</feature>
<evidence type="ECO:0000256" key="3">
    <source>
        <dbReference type="PIRSR" id="PIRSR001220-1"/>
    </source>
</evidence>
<dbReference type="InterPro" id="IPR036152">
    <property type="entry name" value="Asp/glu_Ase-like_sf"/>
</dbReference>
<name>B7G6G9_PHATC</name>
<reference evidence="9" key="2">
    <citation type="submission" date="2008-08" db="EMBL/GenBank/DDBJ databases">
        <authorList>
            <consortium name="Diatom Consortium"/>
            <person name="Grigoriev I."/>
            <person name="Grimwood J."/>
            <person name="Kuo A."/>
            <person name="Otillar R.P."/>
            <person name="Salamov A."/>
            <person name="Detter J.C."/>
            <person name="Lindquist E."/>
            <person name="Shapiro H."/>
            <person name="Lucas S."/>
            <person name="Glavina del Rio T."/>
            <person name="Pitluck S."/>
            <person name="Rokhsar D."/>
            <person name="Bowler C."/>
        </authorList>
    </citation>
    <scope>GENOME REANNOTATION</scope>
    <source>
        <strain evidence="9">CCAP 1055/1</strain>
    </source>
</reference>
<dbReference type="InterPro" id="IPR027475">
    <property type="entry name" value="Asparaginase/glutaminase_AS2"/>
</dbReference>
<dbReference type="Proteomes" id="UP000000759">
    <property type="component" value="Chromosome 16"/>
</dbReference>
<feature type="active site" description="O-isoaspartyl threonine intermediate" evidence="3">
    <location>
        <position position="9"/>
    </location>
</feature>
<dbReference type="PROSITE" id="PS00917">
    <property type="entry name" value="ASN_GLN_ASE_2"/>
    <property type="match status" value="1"/>
</dbReference>
<feature type="binding site" evidence="4">
    <location>
        <begin position="86"/>
        <end position="87"/>
    </location>
    <ligand>
        <name>substrate</name>
    </ligand>
</feature>
<protein>
    <recommendedName>
        <fullName evidence="1">asparaginase</fullName>
        <ecNumber evidence="1">3.5.1.1</ecNumber>
    </recommendedName>
</protein>
<dbReference type="KEGG" id="pti:PHATRDRAFT_4073"/>
<dbReference type="GO" id="GO:0004067">
    <property type="term" value="F:asparaginase activity"/>
    <property type="evidence" value="ECO:0007669"/>
    <property type="project" value="UniProtKB-UniRule"/>
</dbReference>
<dbReference type="RefSeq" id="XP_002182723.1">
    <property type="nucleotide sequence ID" value="XM_002182687.1"/>
</dbReference>
<dbReference type="NCBIfam" id="TIGR00519">
    <property type="entry name" value="asnASE_I"/>
    <property type="match status" value="1"/>
</dbReference>
<keyword evidence="9" id="KW-1185">Reference proteome</keyword>
<dbReference type="SUPFAM" id="SSF53774">
    <property type="entry name" value="Glutaminase/Asparaginase"/>
    <property type="match status" value="1"/>
</dbReference>
<dbReference type="Gene3D" id="3.40.50.1170">
    <property type="entry name" value="L-asparaginase, N-terminal domain"/>
    <property type="match status" value="1"/>
</dbReference>
<feature type="active site" evidence="5">
    <location>
        <position position="86"/>
    </location>
</feature>
<feature type="non-terminal residue" evidence="8">
    <location>
        <position position="1"/>
    </location>
</feature>
<accession>B7G6G9</accession>
<evidence type="ECO:0000256" key="2">
    <source>
        <dbReference type="ARBA" id="ARBA00022801"/>
    </source>
</evidence>
<dbReference type="OrthoDB" id="542841at2759"/>
<feature type="binding site" evidence="4">
    <location>
        <position position="55"/>
    </location>
    <ligand>
        <name>substrate</name>
    </ligand>
</feature>
<organism evidence="8 9">
    <name type="scientific">Phaeodactylum tricornutum (strain CCAP 1055/1)</name>
    <dbReference type="NCBI Taxonomy" id="556484"/>
    <lineage>
        <taxon>Eukaryota</taxon>
        <taxon>Sar</taxon>
        <taxon>Stramenopiles</taxon>
        <taxon>Ochrophyta</taxon>
        <taxon>Bacillariophyta</taxon>
        <taxon>Bacillariophyceae</taxon>
        <taxon>Bacillariophycidae</taxon>
        <taxon>Naviculales</taxon>
        <taxon>Phaeodactylaceae</taxon>
        <taxon>Phaeodactylum</taxon>
    </lineage>
</organism>
<dbReference type="Gene3D" id="3.40.50.40">
    <property type="match status" value="1"/>
</dbReference>
<dbReference type="EC" id="3.5.1.1" evidence="1"/>
<dbReference type="PIRSF" id="PIRSF500176">
    <property type="entry name" value="L_ASNase"/>
    <property type="match status" value="1"/>
</dbReference>
<dbReference type="PIRSF" id="PIRSF001220">
    <property type="entry name" value="L-ASNase_gatD"/>
    <property type="match status" value="1"/>
</dbReference>
<feature type="domain" description="L-asparaginase N-terminal" evidence="6">
    <location>
        <begin position="1"/>
        <end position="187"/>
    </location>
</feature>
<dbReference type="SFLD" id="SFLDS00057">
    <property type="entry name" value="Glutaminase/Asparaginase"/>
    <property type="match status" value="1"/>
</dbReference>
<dbReference type="InterPro" id="IPR006033">
    <property type="entry name" value="AsnA_fam"/>
</dbReference>
<dbReference type="InterPro" id="IPR037152">
    <property type="entry name" value="L-asparaginase_N_sf"/>
</dbReference>
<evidence type="ECO:0000256" key="1">
    <source>
        <dbReference type="ARBA" id="ARBA00012920"/>
    </source>
</evidence>
<dbReference type="InParanoid" id="B7G6G9"/>
<evidence type="ECO:0000256" key="4">
    <source>
        <dbReference type="PIRSR" id="PIRSR001220-2"/>
    </source>
</evidence>
<gene>
    <name evidence="8" type="ORF">PHATRDRAFT_4073</name>
</gene>
<evidence type="ECO:0000313" key="9">
    <source>
        <dbReference type="Proteomes" id="UP000000759"/>
    </source>
</evidence>
<feature type="non-terminal residue" evidence="8">
    <location>
        <position position="325"/>
    </location>
</feature>
<dbReference type="Pfam" id="PF00710">
    <property type="entry name" value="Asparaginase"/>
    <property type="match status" value="1"/>
</dbReference>
<dbReference type="AlphaFoldDB" id="B7G6G9"/>
<reference evidence="8 9" key="1">
    <citation type="journal article" date="2008" name="Nature">
        <title>The Phaeodactylum genome reveals the evolutionary history of diatom genomes.</title>
        <authorList>
            <person name="Bowler C."/>
            <person name="Allen A.E."/>
            <person name="Badger J.H."/>
            <person name="Grimwood J."/>
            <person name="Jabbari K."/>
            <person name="Kuo A."/>
            <person name="Maheswari U."/>
            <person name="Martens C."/>
            <person name="Maumus F."/>
            <person name="Otillar R.P."/>
            <person name="Rayko E."/>
            <person name="Salamov A."/>
            <person name="Vandepoele K."/>
            <person name="Beszteri B."/>
            <person name="Gruber A."/>
            <person name="Heijde M."/>
            <person name="Katinka M."/>
            <person name="Mock T."/>
            <person name="Valentin K."/>
            <person name="Verret F."/>
            <person name="Berges J.A."/>
            <person name="Brownlee C."/>
            <person name="Cadoret J.P."/>
            <person name="Chiovitti A."/>
            <person name="Choi C.J."/>
            <person name="Coesel S."/>
            <person name="De Martino A."/>
            <person name="Detter J.C."/>
            <person name="Durkin C."/>
            <person name="Falciatore A."/>
            <person name="Fournet J."/>
            <person name="Haruta M."/>
            <person name="Huysman M.J."/>
            <person name="Jenkins B.D."/>
            <person name="Jiroutova K."/>
            <person name="Jorgensen R.E."/>
            <person name="Joubert Y."/>
            <person name="Kaplan A."/>
            <person name="Kroger N."/>
            <person name="Kroth P.G."/>
            <person name="La Roche J."/>
            <person name="Lindquist E."/>
            <person name="Lommer M."/>
            <person name="Martin-Jezequel V."/>
            <person name="Lopez P.J."/>
            <person name="Lucas S."/>
            <person name="Mangogna M."/>
            <person name="McGinnis K."/>
            <person name="Medlin L.K."/>
            <person name="Montsant A."/>
            <person name="Oudot-Le Secq M.P."/>
            <person name="Napoli C."/>
            <person name="Obornik M."/>
            <person name="Parker M.S."/>
            <person name="Petit J.L."/>
            <person name="Porcel B.M."/>
            <person name="Poulsen N."/>
            <person name="Robison M."/>
            <person name="Rychlewski L."/>
            <person name="Rynearson T.A."/>
            <person name="Schmutz J."/>
            <person name="Shapiro H."/>
            <person name="Siaut M."/>
            <person name="Stanley M."/>
            <person name="Sussman M.R."/>
            <person name="Taylor A.R."/>
            <person name="Vardi A."/>
            <person name="von Dassow P."/>
            <person name="Vyverman W."/>
            <person name="Willis A."/>
            <person name="Wyrwicz L.S."/>
            <person name="Rokhsar D.S."/>
            <person name="Weissenbach J."/>
            <person name="Armbrust E.V."/>
            <person name="Green B.R."/>
            <person name="Van de Peer Y."/>
            <person name="Grigoriev I.V."/>
        </authorList>
    </citation>
    <scope>NUCLEOTIDE SEQUENCE [LARGE SCALE GENOMIC DNA]</scope>
    <source>
        <strain evidence="8 9">CCAP 1055/1</strain>
    </source>
</reference>
<dbReference type="PROSITE" id="PS51732">
    <property type="entry name" value="ASN_GLN_ASE_3"/>
    <property type="match status" value="1"/>
</dbReference>
<dbReference type="PANTHER" id="PTHR11707:SF28">
    <property type="entry name" value="60 KDA LYSOPHOSPHOLIPASE"/>
    <property type="match status" value="1"/>
</dbReference>
<dbReference type="CDD" id="cd08963">
    <property type="entry name" value="L-asparaginase_I"/>
    <property type="match status" value="1"/>
</dbReference>
<sequence length="325" mass="36273">VLVLFCGGTLIMRENQDGSLVVNDKDKAIELLLNMEPRMSEIAQLDVHYIDNIDSSNMSPERWDEIGRVIYDHYDDYVGFVITHGTDTMAFTASALSFVLGDLGKPVTITGAHIPGGRIETDARRNFVNAVKVATLSKAGVMLIFDGDVILGARSHKLSESKLDAFGPINWTLLGEIRIDVHFSQDAKERHDRPLRFRPGFETDIAVFTLFPGFPPRDIENAIKWGTKGIILRGYGSGNISYMYMDAVKLAQTKKIPIVVNTQCLEGATLMHMYDVGKQALDHGVIQAYDMSTECIITKLMWALKHADSYEQIRGIMHTNYTGEL</sequence>
<dbReference type="InterPro" id="IPR041725">
    <property type="entry name" value="L-asparaginase_I"/>
</dbReference>
<dbReference type="PANTHER" id="PTHR11707">
    <property type="entry name" value="L-ASPARAGINASE"/>
    <property type="match status" value="1"/>
</dbReference>
<dbReference type="EMBL" id="CM000618">
    <property type="protein sequence ID" value="EEC46010.1"/>
    <property type="molecule type" value="Genomic_DNA"/>
</dbReference>
<evidence type="ECO:0000313" key="8">
    <source>
        <dbReference type="EMBL" id="EEC46010.1"/>
    </source>
</evidence>
<proteinExistence type="predicted"/>